<feature type="compositionally biased region" description="Polar residues" evidence="6">
    <location>
        <begin position="10"/>
        <end position="20"/>
    </location>
</feature>
<dbReference type="PANTHER" id="PTHR13914">
    <property type="entry name" value="PROLINE OXIDASE"/>
    <property type="match status" value="1"/>
</dbReference>
<dbReference type="InterPro" id="IPR015659">
    <property type="entry name" value="Proline_oxidase"/>
</dbReference>
<dbReference type="Pfam" id="PF01619">
    <property type="entry name" value="Pro_dh"/>
    <property type="match status" value="1"/>
</dbReference>
<dbReference type="EMBL" id="JAIZPD010000003">
    <property type="protein sequence ID" value="KAH0965258.1"/>
    <property type="molecule type" value="Genomic_DNA"/>
</dbReference>
<dbReference type="OrthoDB" id="5464at2759"/>
<sequence>MASTACKRLSAQSPSGASVLRGSSLSHLKRVGPDKDAPPLSVLPTGLLCRSLVASAVTSTPWLLTPAISFLSYICRPRRPFLLDVRRNRALAWLMKQTVYKQFCAGETLAETRATMGRMRDMGFRGTIITLATETVFDHGKNRVHGLGVESGADKRAAICPAIASWRKRILEAVEILSEGDQLAVKITGAGPLVTEALAAGELLPLQMLDALDEISTRCKAQKAHMLIDAESQLYQLGILRAGLELMQKYNRDGHTVIYNTYQAYLKSTPASLAEQLAAALDGGFTLGLKLVRGAYLATDKRSLMHDSKQDTDDAYNAIALGALRQCLLGFGGTDEGARPFPSVRLILASHNRESVLAAHKLHTQRLEQGLKTVPVVFAQLQGMSDSLSFGLLRLGGAPEVYKCSTWGSLDECLGYLARRAAENRDAASRTRDEYAVLKAEAWRRLRRVFATGR</sequence>
<evidence type="ECO:0000313" key="9">
    <source>
        <dbReference type="Proteomes" id="UP000824596"/>
    </source>
</evidence>
<protein>
    <recommendedName>
        <fullName evidence="2 5">Proline dehydrogenase</fullName>
        <ecNumber evidence="2 5">1.5.5.2</ecNumber>
    </recommendedName>
</protein>
<gene>
    <name evidence="8" type="ORF">HRG_03274</name>
</gene>
<comment type="catalytic activity">
    <reaction evidence="5">
        <text>L-proline + a quinone = (S)-1-pyrroline-5-carboxylate + a quinol + H(+)</text>
        <dbReference type="Rhea" id="RHEA:23784"/>
        <dbReference type="ChEBI" id="CHEBI:15378"/>
        <dbReference type="ChEBI" id="CHEBI:17388"/>
        <dbReference type="ChEBI" id="CHEBI:24646"/>
        <dbReference type="ChEBI" id="CHEBI:60039"/>
        <dbReference type="ChEBI" id="CHEBI:132124"/>
        <dbReference type="EC" id="1.5.5.2"/>
    </reaction>
</comment>
<dbReference type="AlphaFoldDB" id="A0A9P8MZE1"/>
<evidence type="ECO:0000256" key="3">
    <source>
        <dbReference type="ARBA" id="ARBA00023002"/>
    </source>
</evidence>
<dbReference type="PANTHER" id="PTHR13914:SF0">
    <property type="entry name" value="PROLINE DEHYDROGENASE 1, MITOCHONDRIAL"/>
    <property type="match status" value="1"/>
</dbReference>
<proteinExistence type="inferred from homology"/>
<dbReference type="GO" id="GO:0010133">
    <property type="term" value="P:L-proline catabolic process to L-glutamate"/>
    <property type="evidence" value="ECO:0007669"/>
    <property type="project" value="TreeGrafter"/>
</dbReference>
<evidence type="ECO:0000259" key="7">
    <source>
        <dbReference type="Pfam" id="PF01619"/>
    </source>
</evidence>
<comment type="function">
    <text evidence="5">Converts proline to delta-1-pyrroline-5-carboxylate.</text>
</comment>
<organism evidence="8 9">
    <name type="scientific">Hirsutella rhossiliensis</name>
    <dbReference type="NCBI Taxonomy" id="111463"/>
    <lineage>
        <taxon>Eukaryota</taxon>
        <taxon>Fungi</taxon>
        <taxon>Dikarya</taxon>
        <taxon>Ascomycota</taxon>
        <taxon>Pezizomycotina</taxon>
        <taxon>Sordariomycetes</taxon>
        <taxon>Hypocreomycetidae</taxon>
        <taxon>Hypocreales</taxon>
        <taxon>Ophiocordycipitaceae</taxon>
        <taxon>Hirsutella</taxon>
    </lineage>
</organism>
<dbReference type="GO" id="GO:0005739">
    <property type="term" value="C:mitochondrion"/>
    <property type="evidence" value="ECO:0007669"/>
    <property type="project" value="TreeGrafter"/>
</dbReference>
<dbReference type="RefSeq" id="XP_044722771.1">
    <property type="nucleotide sequence ID" value="XM_044861745.1"/>
</dbReference>
<keyword evidence="5" id="KW-0285">Flavoprotein</keyword>
<comment type="cofactor">
    <cofactor evidence="5">
        <name>FAD</name>
        <dbReference type="ChEBI" id="CHEBI:57692"/>
    </cofactor>
</comment>
<dbReference type="GeneID" id="68352403"/>
<keyword evidence="4 5" id="KW-0642">Proline metabolism</keyword>
<dbReference type="Gene3D" id="3.20.20.220">
    <property type="match status" value="1"/>
</dbReference>
<dbReference type="GO" id="GO:0071949">
    <property type="term" value="F:FAD binding"/>
    <property type="evidence" value="ECO:0007669"/>
    <property type="project" value="TreeGrafter"/>
</dbReference>
<feature type="domain" description="Proline dehydrogenase" evidence="7">
    <location>
        <begin position="177"/>
        <end position="432"/>
    </location>
</feature>
<dbReference type="EC" id="1.5.5.2" evidence="2 5"/>
<name>A0A9P8MZE1_9HYPO</name>
<accession>A0A9P8MZE1</accession>
<keyword evidence="5" id="KW-0274">FAD</keyword>
<evidence type="ECO:0000256" key="1">
    <source>
        <dbReference type="ARBA" id="ARBA00005869"/>
    </source>
</evidence>
<comment type="caution">
    <text evidence="8">The sequence shown here is derived from an EMBL/GenBank/DDBJ whole genome shotgun (WGS) entry which is preliminary data.</text>
</comment>
<keyword evidence="9" id="KW-1185">Reference proteome</keyword>
<evidence type="ECO:0000256" key="4">
    <source>
        <dbReference type="ARBA" id="ARBA00023062"/>
    </source>
</evidence>
<dbReference type="GO" id="GO:0004657">
    <property type="term" value="F:proline dehydrogenase activity"/>
    <property type="evidence" value="ECO:0007669"/>
    <property type="project" value="UniProtKB-EC"/>
</dbReference>
<keyword evidence="3 5" id="KW-0560">Oxidoreductase</keyword>
<reference evidence="8" key="1">
    <citation type="submission" date="2021-09" db="EMBL/GenBank/DDBJ databases">
        <title>A high-quality genome of the endoparasitic fungus Hirsutella rhossiliensis with a comparison of Hirsutella genomes reveals transposable elements contributing to genome size variation.</title>
        <authorList>
            <person name="Lin R."/>
            <person name="Jiao Y."/>
            <person name="Sun X."/>
            <person name="Ling J."/>
            <person name="Xie B."/>
            <person name="Cheng X."/>
        </authorList>
    </citation>
    <scope>NUCLEOTIDE SEQUENCE</scope>
    <source>
        <strain evidence="8">HR02</strain>
    </source>
</reference>
<dbReference type="InterPro" id="IPR002872">
    <property type="entry name" value="Proline_DH_dom"/>
</dbReference>
<comment type="similarity">
    <text evidence="1 5">Belongs to the proline oxidase family.</text>
</comment>
<evidence type="ECO:0000256" key="2">
    <source>
        <dbReference type="ARBA" id="ARBA00012695"/>
    </source>
</evidence>
<evidence type="ECO:0000256" key="6">
    <source>
        <dbReference type="SAM" id="MobiDB-lite"/>
    </source>
</evidence>
<evidence type="ECO:0000256" key="5">
    <source>
        <dbReference type="RuleBase" id="RU364054"/>
    </source>
</evidence>
<dbReference type="InterPro" id="IPR029041">
    <property type="entry name" value="FAD-linked_oxidoreductase-like"/>
</dbReference>
<feature type="region of interest" description="Disordered" evidence="6">
    <location>
        <begin position="1"/>
        <end position="20"/>
    </location>
</feature>
<dbReference type="SUPFAM" id="SSF51730">
    <property type="entry name" value="FAD-linked oxidoreductase"/>
    <property type="match status" value="1"/>
</dbReference>
<evidence type="ECO:0000313" key="8">
    <source>
        <dbReference type="EMBL" id="KAH0965258.1"/>
    </source>
</evidence>
<dbReference type="Proteomes" id="UP000824596">
    <property type="component" value="Unassembled WGS sequence"/>
</dbReference>